<keyword evidence="2 3" id="KW-0378">Hydrolase</keyword>
<dbReference type="PRINTS" id="PR00502">
    <property type="entry name" value="NUDIXFAMILY"/>
</dbReference>
<protein>
    <submittedName>
        <fullName evidence="5">NUDIX hydrolase</fullName>
    </submittedName>
</protein>
<evidence type="ECO:0000313" key="5">
    <source>
        <dbReference type="EMBL" id="QUS41899.1"/>
    </source>
</evidence>
<gene>
    <name evidence="5" type="ORF">RPMA_25980</name>
</gene>
<keyword evidence="6" id="KW-1185">Reference proteome</keyword>
<dbReference type="GO" id="GO:0016787">
    <property type="term" value="F:hydrolase activity"/>
    <property type="evidence" value="ECO:0007669"/>
    <property type="project" value="UniProtKB-KW"/>
</dbReference>
<dbReference type="PANTHER" id="PTHR21340">
    <property type="entry name" value="DIADENOSINE 5,5-P1,P4-TETRAPHOSPHATE PYROPHOSPHOHYDROLASE MUTT"/>
    <property type="match status" value="1"/>
</dbReference>
<evidence type="ECO:0000259" key="4">
    <source>
        <dbReference type="PROSITE" id="PS51462"/>
    </source>
</evidence>
<evidence type="ECO:0000313" key="6">
    <source>
        <dbReference type="Proteomes" id="UP000682843"/>
    </source>
</evidence>
<dbReference type="EMBL" id="CP036498">
    <property type="protein sequence ID" value="QUS41899.1"/>
    <property type="molecule type" value="Genomic_DNA"/>
</dbReference>
<dbReference type="InterPro" id="IPR020084">
    <property type="entry name" value="NUDIX_hydrolase_CS"/>
</dbReference>
<dbReference type="PROSITE" id="PS00893">
    <property type="entry name" value="NUDIX_BOX"/>
    <property type="match status" value="1"/>
</dbReference>
<accession>A0ABX8AH22</accession>
<dbReference type="InterPro" id="IPR051325">
    <property type="entry name" value="Nudix_hydrolase_domain"/>
</dbReference>
<evidence type="ECO:0000256" key="3">
    <source>
        <dbReference type="RuleBase" id="RU003476"/>
    </source>
</evidence>
<evidence type="ECO:0000256" key="2">
    <source>
        <dbReference type="ARBA" id="ARBA00022801"/>
    </source>
</evidence>
<comment type="similarity">
    <text evidence="3">Belongs to the Nudix hydrolase family.</text>
</comment>
<dbReference type="SUPFAM" id="SSF55811">
    <property type="entry name" value="Nudix"/>
    <property type="match status" value="1"/>
</dbReference>
<reference evidence="5 6" key="1">
    <citation type="submission" date="2019-02" db="EMBL/GenBank/DDBJ databases">
        <title>Emended description of the genus Rhodopseudomonas and description of Rhodopseudomonas albus sp. nov., a non-phototrophic, heavy-metal-tolerant bacterium isolated from garden soil.</title>
        <authorList>
            <person name="Bao Z."/>
            <person name="Cao W.W."/>
            <person name="Sato Y."/>
            <person name="Nishizawa T."/>
            <person name="Zhao J."/>
            <person name="Guo Y."/>
            <person name="Ohta H."/>
        </authorList>
    </citation>
    <scope>NUCLEOTIDE SEQUENCE [LARGE SCALE GENOMIC DNA]</scope>
    <source>
        <strain evidence="5 6">SK50-23</strain>
    </source>
</reference>
<feature type="domain" description="Nudix hydrolase" evidence="4">
    <location>
        <begin position="4"/>
        <end position="130"/>
    </location>
</feature>
<organism evidence="5 6">
    <name type="scientific">Tardiphaga alba</name>
    <dbReference type="NCBI Taxonomy" id="340268"/>
    <lineage>
        <taxon>Bacteria</taxon>
        <taxon>Pseudomonadati</taxon>
        <taxon>Pseudomonadota</taxon>
        <taxon>Alphaproteobacteria</taxon>
        <taxon>Hyphomicrobiales</taxon>
        <taxon>Nitrobacteraceae</taxon>
        <taxon>Tardiphaga</taxon>
    </lineage>
</organism>
<proteinExistence type="inferred from homology"/>
<sequence>MAHDIVMAAGGIVVRREATPLFAVVCLRKRGDWVLPKGKLDDGETPLDAAQREVLEETGHSASVQQYLGTLAYPLGERTKVVHFWHMEADDLPPQRLMKDISEVAWLPLDQALKRLTRHHEHAFLAQVGPMALGASYDAASFTEVGFQGDPASIPTAPAEPLGWFAKIRRWLSNSAAPLNSRG</sequence>
<dbReference type="InterPro" id="IPR015797">
    <property type="entry name" value="NUDIX_hydrolase-like_dom_sf"/>
</dbReference>
<dbReference type="Proteomes" id="UP000682843">
    <property type="component" value="Chromosome"/>
</dbReference>
<comment type="cofactor">
    <cofactor evidence="1">
        <name>Mg(2+)</name>
        <dbReference type="ChEBI" id="CHEBI:18420"/>
    </cofactor>
</comment>
<evidence type="ECO:0000256" key="1">
    <source>
        <dbReference type="ARBA" id="ARBA00001946"/>
    </source>
</evidence>
<name>A0ABX8AH22_9BRAD</name>
<dbReference type="RefSeq" id="WP_211910613.1">
    <property type="nucleotide sequence ID" value="NZ_CP036498.1"/>
</dbReference>
<dbReference type="PANTHER" id="PTHR21340:SF0">
    <property type="entry name" value="BIS(5'-NUCLEOSYL)-TETRAPHOSPHATASE [ASYMMETRICAL]"/>
    <property type="match status" value="1"/>
</dbReference>
<dbReference type="Pfam" id="PF00293">
    <property type="entry name" value="NUDIX"/>
    <property type="match status" value="1"/>
</dbReference>
<dbReference type="InterPro" id="IPR020476">
    <property type="entry name" value="Nudix_hydrolase"/>
</dbReference>
<dbReference type="CDD" id="cd03673">
    <property type="entry name" value="NUDIX_Ap6A_hydrolase"/>
    <property type="match status" value="1"/>
</dbReference>
<dbReference type="InterPro" id="IPR000086">
    <property type="entry name" value="NUDIX_hydrolase_dom"/>
</dbReference>
<dbReference type="PROSITE" id="PS51462">
    <property type="entry name" value="NUDIX"/>
    <property type="match status" value="1"/>
</dbReference>
<dbReference type="Gene3D" id="3.90.79.10">
    <property type="entry name" value="Nucleoside Triphosphate Pyrophosphohydrolase"/>
    <property type="match status" value="1"/>
</dbReference>